<feature type="transmembrane region" description="Helical" evidence="8">
    <location>
        <begin position="173"/>
        <end position="193"/>
    </location>
</feature>
<keyword evidence="3" id="KW-0328">Glycosyltransferase</keyword>
<keyword evidence="2" id="KW-1003">Cell membrane</keyword>
<comment type="caution">
    <text evidence="10">The sequence shown here is derived from an EMBL/GenBank/DDBJ whole genome shotgun (WGS) entry which is preliminary data.</text>
</comment>
<feature type="transmembrane region" description="Helical" evidence="8">
    <location>
        <begin position="135"/>
        <end position="152"/>
    </location>
</feature>
<evidence type="ECO:0000313" key="10">
    <source>
        <dbReference type="EMBL" id="OGG20183.1"/>
    </source>
</evidence>
<feature type="domain" description="Glycosyltransferase RgtA/B/C/D-like" evidence="9">
    <location>
        <begin position="83"/>
        <end position="209"/>
    </location>
</feature>
<dbReference type="STRING" id="1798384.A3D03_00540"/>
<name>A0A1F6A6G2_9BACT</name>
<evidence type="ECO:0000256" key="6">
    <source>
        <dbReference type="ARBA" id="ARBA00022989"/>
    </source>
</evidence>
<keyword evidence="4" id="KW-0808">Transferase</keyword>
<accession>A0A1F6A6G2</accession>
<keyword evidence="7 8" id="KW-0472">Membrane</keyword>
<organism evidence="10 11">
    <name type="scientific">Candidatus Gottesmanbacteria bacterium RIFCSPHIGHO2_02_FULL_40_13</name>
    <dbReference type="NCBI Taxonomy" id="1798384"/>
    <lineage>
        <taxon>Bacteria</taxon>
        <taxon>Candidatus Gottesmaniibacteriota</taxon>
    </lineage>
</organism>
<feature type="transmembrane region" description="Helical" evidence="8">
    <location>
        <begin position="111"/>
        <end position="129"/>
    </location>
</feature>
<feature type="transmembrane region" description="Helical" evidence="8">
    <location>
        <begin position="398"/>
        <end position="420"/>
    </location>
</feature>
<comment type="subcellular location">
    <subcellularLocation>
        <location evidence="1">Cell membrane</location>
        <topology evidence="1">Multi-pass membrane protein</topology>
    </subcellularLocation>
</comment>
<proteinExistence type="predicted"/>
<dbReference type="PANTHER" id="PTHR33908">
    <property type="entry name" value="MANNOSYLTRANSFERASE YKCB-RELATED"/>
    <property type="match status" value="1"/>
</dbReference>
<feature type="transmembrane region" description="Helical" evidence="8">
    <location>
        <begin position="426"/>
        <end position="443"/>
    </location>
</feature>
<feature type="transmembrane region" description="Helical" evidence="8">
    <location>
        <begin position="81"/>
        <end position="99"/>
    </location>
</feature>
<evidence type="ECO:0000256" key="5">
    <source>
        <dbReference type="ARBA" id="ARBA00022692"/>
    </source>
</evidence>
<evidence type="ECO:0000256" key="3">
    <source>
        <dbReference type="ARBA" id="ARBA00022676"/>
    </source>
</evidence>
<dbReference type="EMBL" id="MFJN01000054">
    <property type="protein sequence ID" value="OGG20183.1"/>
    <property type="molecule type" value="Genomic_DNA"/>
</dbReference>
<dbReference type="Proteomes" id="UP000177092">
    <property type="component" value="Unassembled WGS sequence"/>
</dbReference>
<feature type="transmembrane region" description="Helical" evidence="8">
    <location>
        <begin position="199"/>
        <end position="219"/>
    </location>
</feature>
<evidence type="ECO:0000256" key="7">
    <source>
        <dbReference type="ARBA" id="ARBA00023136"/>
    </source>
</evidence>
<keyword evidence="6 8" id="KW-1133">Transmembrane helix</keyword>
<dbReference type="Pfam" id="PF13231">
    <property type="entry name" value="PMT_2"/>
    <property type="match status" value="1"/>
</dbReference>
<dbReference type="GO" id="GO:0009103">
    <property type="term" value="P:lipopolysaccharide biosynthetic process"/>
    <property type="evidence" value="ECO:0007669"/>
    <property type="project" value="UniProtKB-ARBA"/>
</dbReference>
<dbReference type="InterPro" id="IPR038731">
    <property type="entry name" value="RgtA/B/C-like"/>
</dbReference>
<keyword evidence="5 8" id="KW-0812">Transmembrane</keyword>
<evidence type="ECO:0000256" key="4">
    <source>
        <dbReference type="ARBA" id="ARBA00022679"/>
    </source>
</evidence>
<sequence>MKSKIIYLLFFTTISLYLFHFLFFWIYETTDSYFFWAFADFLKTGKYWIPHPYYWTTPSTIAPPLYSVLLFVAEFLPRADIFIHFIHLLCLFLSSFFIYRITKSYLGRKNSLITALIYLLIPANIFQSLSLMSEMISLLGLSLFLYLGFLILEKKQNNLIKYLLISSSFMVLARYNFIIFWIISGILFFLIRNKKISDYLFLVLSVFIIAGWVGINYILTGNIGLSDSVGKHLYNRIVYENKLLPPENNKYLKELRRLASENFDLYVSAWELDPQIIVKLGLDQKRENKLLANVAIDGVKTNPLSYVYKTLENFFKVHGNGQTYPGYLYTTDYWMKEKCRVLGTIHFCQPIISHQLGNEAWNKLLLISEWYYQHIPLYTNFFLLYPSLIFSLIQKNKYLRFTGLLYLLMALFTLSVEIPVYRYQYILYPLKIILFTYLMSYLYNIKKYKRNKSGNNSPTKSEIHKYW</sequence>
<dbReference type="PANTHER" id="PTHR33908:SF11">
    <property type="entry name" value="MEMBRANE PROTEIN"/>
    <property type="match status" value="1"/>
</dbReference>
<dbReference type="GO" id="GO:0016763">
    <property type="term" value="F:pentosyltransferase activity"/>
    <property type="evidence" value="ECO:0007669"/>
    <property type="project" value="TreeGrafter"/>
</dbReference>
<dbReference type="InterPro" id="IPR050297">
    <property type="entry name" value="LipidA_mod_glycosyltrf_83"/>
</dbReference>
<dbReference type="GO" id="GO:0005886">
    <property type="term" value="C:plasma membrane"/>
    <property type="evidence" value="ECO:0007669"/>
    <property type="project" value="UniProtKB-SubCell"/>
</dbReference>
<evidence type="ECO:0000256" key="2">
    <source>
        <dbReference type="ARBA" id="ARBA00022475"/>
    </source>
</evidence>
<evidence type="ECO:0000259" key="9">
    <source>
        <dbReference type="Pfam" id="PF13231"/>
    </source>
</evidence>
<dbReference type="AlphaFoldDB" id="A0A1F6A6G2"/>
<evidence type="ECO:0000313" key="11">
    <source>
        <dbReference type="Proteomes" id="UP000177092"/>
    </source>
</evidence>
<feature type="transmembrane region" description="Helical" evidence="8">
    <location>
        <begin position="7"/>
        <end position="27"/>
    </location>
</feature>
<evidence type="ECO:0000256" key="1">
    <source>
        <dbReference type="ARBA" id="ARBA00004651"/>
    </source>
</evidence>
<gene>
    <name evidence="10" type="ORF">A3D03_00540</name>
</gene>
<protein>
    <recommendedName>
        <fullName evidence="9">Glycosyltransferase RgtA/B/C/D-like domain-containing protein</fullName>
    </recommendedName>
</protein>
<evidence type="ECO:0000256" key="8">
    <source>
        <dbReference type="SAM" id="Phobius"/>
    </source>
</evidence>
<reference evidence="10 11" key="1">
    <citation type="journal article" date="2016" name="Nat. Commun.">
        <title>Thousands of microbial genomes shed light on interconnected biogeochemical processes in an aquifer system.</title>
        <authorList>
            <person name="Anantharaman K."/>
            <person name="Brown C.T."/>
            <person name="Hug L.A."/>
            <person name="Sharon I."/>
            <person name="Castelle C.J."/>
            <person name="Probst A.J."/>
            <person name="Thomas B.C."/>
            <person name="Singh A."/>
            <person name="Wilkins M.J."/>
            <person name="Karaoz U."/>
            <person name="Brodie E.L."/>
            <person name="Williams K.H."/>
            <person name="Hubbard S.S."/>
            <person name="Banfield J.F."/>
        </authorList>
    </citation>
    <scope>NUCLEOTIDE SEQUENCE [LARGE SCALE GENOMIC DNA]</scope>
</reference>